<dbReference type="AlphaFoldDB" id="L9YD85"/>
<name>L9YD85_9EURY</name>
<gene>
    <name evidence="1" type="ORF">C487_19478</name>
</gene>
<evidence type="ECO:0000313" key="2">
    <source>
        <dbReference type="Proteomes" id="UP000011618"/>
    </source>
</evidence>
<dbReference type="PATRIC" id="fig|1227495.3.peg.3887"/>
<dbReference type="InterPro" id="IPR048925">
    <property type="entry name" value="RdfA"/>
</dbReference>
<dbReference type="Proteomes" id="UP000011618">
    <property type="component" value="Unassembled WGS sequence"/>
</dbReference>
<protein>
    <submittedName>
        <fullName evidence="1">Uncharacterized protein</fullName>
    </submittedName>
</protein>
<dbReference type="OrthoDB" id="304916at2157"/>
<organism evidence="1 2">
    <name type="scientific">Natrinema pallidum DSM 3751</name>
    <dbReference type="NCBI Taxonomy" id="1227495"/>
    <lineage>
        <taxon>Archaea</taxon>
        <taxon>Methanobacteriati</taxon>
        <taxon>Methanobacteriota</taxon>
        <taxon>Stenosarchaea group</taxon>
        <taxon>Halobacteria</taxon>
        <taxon>Halobacteriales</taxon>
        <taxon>Natrialbaceae</taxon>
        <taxon>Natrinema</taxon>
    </lineage>
</organism>
<sequence length="206" mass="23487">MSQDATPDCCKVGRTITSYDLFDFNAELQRRRTTGSSLRGLAEFTNTRVVERALEEASVDLIGDPADIYETLTADEIRPSQRKGLESKLRQQDVDVEQLRSDFVSHQTIKTHLNECLEIDTSRASTVDFERERGTIEWSQARCEKVITQSIDRLQQANELQTGSLHITQTVRVTCADCNRTYKLNDLLEEQTCDCYDRARLGNNTD</sequence>
<dbReference type="EMBL" id="AOII01000113">
    <property type="protein sequence ID" value="ELY72029.1"/>
    <property type="molecule type" value="Genomic_DNA"/>
</dbReference>
<proteinExistence type="predicted"/>
<evidence type="ECO:0000313" key="1">
    <source>
        <dbReference type="EMBL" id="ELY72029.1"/>
    </source>
</evidence>
<reference evidence="1 2" key="1">
    <citation type="journal article" date="2014" name="PLoS Genet.">
        <title>Phylogenetically driven sequencing of extremely halophilic archaea reveals strategies for static and dynamic osmo-response.</title>
        <authorList>
            <person name="Becker E.A."/>
            <person name="Seitzer P.M."/>
            <person name="Tritt A."/>
            <person name="Larsen D."/>
            <person name="Krusor M."/>
            <person name="Yao A.I."/>
            <person name="Wu D."/>
            <person name="Madern D."/>
            <person name="Eisen J.A."/>
            <person name="Darling A.E."/>
            <person name="Facciotti M.T."/>
        </authorList>
    </citation>
    <scope>NUCLEOTIDE SEQUENCE [LARGE SCALE GENOMIC DNA]</scope>
    <source>
        <strain evidence="1 2">DSM 3751</strain>
    </source>
</reference>
<accession>L9YD85</accession>
<dbReference type="Pfam" id="PF21811">
    <property type="entry name" value="RdfA"/>
    <property type="match status" value="1"/>
</dbReference>
<dbReference type="RefSeq" id="WP_006187430.1">
    <property type="nucleotide sequence ID" value="NZ_AOII01000113.1"/>
</dbReference>
<comment type="caution">
    <text evidence="1">The sequence shown here is derived from an EMBL/GenBank/DDBJ whole genome shotgun (WGS) entry which is preliminary data.</text>
</comment>
<dbReference type="eggNOG" id="arCOG02804">
    <property type="taxonomic scope" value="Archaea"/>
</dbReference>